<dbReference type="GeneID" id="93619211"/>
<dbReference type="RefSeq" id="XP_067522931.1">
    <property type="nucleotide sequence ID" value="XM_067666830.1"/>
</dbReference>
<dbReference type="EMBL" id="CH476741">
    <property type="protein sequence ID" value="EIE87535.1"/>
    <property type="molecule type" value="Genomic_DNA"/>
</dbReference>
<accession>I1CGF5</accession>
<name>I1CGF5_RHIO9</name>
<gene>
    <name evidence="1" type="ORF">RO3G_12246</name>
</gene>
<evidence type="ECO:0000313" key="2">
    <source>
        <dbReference type="Proteomes" id="UP000009138"/>
    </source>
</evidence>
<evidence type="ECO:0000313" key="1">
    <source>
        <dbReference type="EMBL" id="EIE87535.1"/>
    </source>
</evidence>
<protein>
    <submittedName>
        <fullName evidence="1">Uncharacterized protein</fullName>
    </submittedName>
</protein>
<dbReference type="VEuPathDB" id="FungiDB:RO3G_12246"/>
<sequence length="50" mass="5715">MFGLLNEKLVLKSRIAEKKKINSRYVPHTSDLVVMTSVIVEGYDSSLYIQ</sequence>
<dbReference type="InParanoid" id="I1CGF5"/>
<reference evidence="1 2" key="1">
    <citation type="journal article" date="2009" name="PLoS Genet.">
        <title>Genomic analysis of the basal lineage fungus Rhizopus oryzae reveals a whole-genome duplication.</title>
        <authorList>
            <person name="Ma L.-J."/>
            <person name="Ibrahim A.S."/>
            <person name="Skory C."/>
            <person name="Grabherr M.G."/>
            <person name="Burger G."/>
            <person name="Butler M."/>
            <person name="Elias M."/>
            <person name="Idnurm A."/>
            <person name="Lang B.F."/>
            <person name="Sone T."/>
            <person name="Abe A."/>
            <person name="Calvo S.E."/>
            <person name="Corrochano L.M."/>
            <person name="Engels R."/>
            <person name="Fu J."/>
            <person name="Hansberg W."/>
            <person name="Kim J.-M."/>
            <person name="Kodira C.D."/>
            <person name="Koehrsen M.J."/>
            <person name="Liu B."/>
            <person name="Miranda-Saavedra D."/>
            <person name="O'Leary S."/>
            <person name="Ortiz-Castellanos L."/>
            <person name="Poulter R."/>
            <person name="Rodriguez-Romero J."/>
            <person name="Ruiz-Herrera J."/>
            <person name="Shen Y.-Q."/>
            <person name="Zeng Q."/>
            <person name="Galagan J."/>
            <person name="Birren B.W."/>
            <person name="Cuomo C.A."/>
            <person name="Wickes B.L."/>
        </authorList>
    </citation>
    <scope>NUCLEOTIDE SEQUENCE [LARGE SCALE GENOMIC DNA]</scope>
    <source>
        <strain evidence="2">RA 99-880 / ATCC MYA-4621 / FGSC 9543 / NRRL 43880</strain>
    </source>
</reference>
<keyword evidence="2" id="KW-1185">Reference proteome</keyword>
<proteinExistence type="predicted"/>
<dbReference type="AlphaFoldDB" id="I1CGF5"/>
<organism evidence="1 2">
    <name type="scientific">Rhizopus delemar (strain RA 99-880 / ATCC MYA-4621 / FGSC 9543 / NRRL 43880)</name>
    <name type="common">Mucormycosis agent</name>
    <name type="synonym">Rhizopus arrhizus var. delemar</name>
    <dbReference type="NCBI Taxonomy" id="246409"/>
    <lineage>
        <taxon>Eukaryota</taxon>
        <taxon>Fungi</taxon>
        <taxon>Fungi incertae sedis</taxon>
        <taxon>Mucoromycota</taxon>
        <taxon>Mucoromycotina</taxon>
        <taxon>Mucoromycetes</taxon>
        <taxon>Mucorales</taxon>
        <taxon>Mucorineae</taxon>
        <taxon>Rhizopodaceae</taxon>
        <taxon>Rhizopus</taxon>
    </lineage>
</organism>
<dbReference type="Proteomes" id="UP000009138">
    <property type="component" value="Unassembled WGS sequence"/>
</dbReference>